<keyword evidence="3" id="KW-1185">Reference proteome</keyword>
<evidence type="ECO:0000313" key="3">
    <source>
        <dbReference type="Proteomes" id="UP001597097"/>
    </source>
</evidence>
<dbReference type="EMBL" id="JBHUCM010000082">
    <property type="protein sequence ID" value="MFD1547728.1"/>
    <property type="molecule type" value="Genomic_DNA"/>
</dbReference>
<gene>
    <name evidence="2" type="ORF">ACFSJ0_62620</name>
</gene>
<dbReference type="RefSeq" id="WP_219539124.1">
    <property type="nucleotide sequence ID" value="NZ_JAHKRM010000054.1"/>
</dbReference>
<feature type="region of interest" description="Disordered" evidence="1">
    <location>
        <begin position="1"/>
        <end position="38"/>
    </location>
</feature>
<comment type="caution">
    <text evidence="2">The sequence shown here is derived from an EMBL/GenBank/DDBJ whole genome shotgun (WGS) entry which is preliminary data.</text>
</comment>
<name>A0ABW4GYY7_9ACTN</name>
<dbReference type="InterPro" id="IPR054202">
    <property type="entry name" value="DUF6907"/>
</dbReference>
<dbReference type="Proteomes" id="UP001597097">
    <property type="component" value="Unassembled WGS sequence"/>
</dbReference>
<reference evidence="3" key="1">
    <citation type="journal article" date="2019" name="Int. J. Syst. Evol. Microbiol.">
        <title>The Global Catalogue of Microorganisms (GCM) 10K type strain sequencing project: providing services to taxonomists for standard genome sequencing and annotation.</title>
        <authorList>
            <consortium name="The Broad Institute Genomics Platform"/>
            <consortium name="The Broad Institute Genome Sequencing Center for Infectious Disease"/>
            <person name="Wu L."/>
            <person name="Ma J."/>
        </authorList>
    </citation>
    <scope>NUCLEOTIDE SEQUENCE [LARGE SCALE GENOMIC DNA]</scope>
    <source>
        <strain evidence="3">CGMCC 1.15399</strain>
    </source>
</reference>
<accession>A0ABW4GYY7</accession>
<evidence type="ECO:0000256" key="1">
    <source>
        <dbReference type="SAM" id="MobiDB-lite"/>
    </source>
</evidence>
<sequence length="300" mass="32585">MASTNKEKAGLVSDHLTRPTSQPLQHQEETLSNTTIPQPNCKPWCVQHDPDGDICIAENVEAGDHTVGLSFQADEGVQVHVDRFDGTVPLAEGGHLANAILAQIARTHPAPPSVEIPPRVAKAAADAGGRVIDTYVREWHAEIKAHENYVTSRAAGTAEPAAWLAEDPCDVWCVDGVDHTPGTHPDDRAHFSHSVLVPLKTMAPIVVSYPERWEPPQLALSLERKYREKEPRVVFQVGDETVAWSTLTEAENIAHALLGLIAAAQGLEWGKVVPLQHEPKACDDSTCMCHEQLFAPTCGS</sequence>
<organism evidence="2 3">
    <name type="scientific">Nonomuraea guangzhouensis</name>
    <dbReference type="NCBI Taxonomy" id="1291555"/>
    <lineage>
        <taxon>Bacteria</taxon>
        <taxon>Bacillati</taxon>
        <taxon>Actinomycetota</taxon>
        <taxon>Actinomycetes</taxon>
        <taxon>Streptosporangiales</taxon>
        <taxon>Streptosporangiaceae</taxon>
        <taxon>Nonomuraea</taxon>
    </lineage>
</organism>
<evidence type="ECO:0000313" key="2">
    <source>
        <dbReference type="EMBL" id="MFD1547728.1"/>
    </source>
</evidence>
<protein>
    <submittedName>
        <fullName evidence="2">DUF6907 domain-containing protein</fullName>
    </submittedName>
</protein>
<dbReference type="Pfam" id="PF21848">
    <property type="entry name" value="DUF6907"/>
    <property type="match status" value="1"/>
</dbReference>
<proteinExistence type="predicted"/>
<feature type="compositionally biased region" description="Polar residues" evidence="1">
    <location>
        <begin position="18"/>
        <end position="38"/>
    </location>
</feature>